<organism evidence="1 2">
    <name type="scientific">Endozoicomonas lisbonensis</name>
    <dbReference type="NCBI Taxonomy" id="3120522"/>
    <lineage>
        <taxon>Bacteria</taxon>
        <taxon>Pseudomonadati</taxon>
        <taxon>Pseudomonadota</taxon>
        <taxon>Gammaproteobacteria</taxon>
        <taxon>Oceanospirillales</taxon>
        <taxon>Endozoicomonadaceae</taxon>
        <taxon>Endozoicomonas</taxon>
    </lineage>
</organism>
<name>A0ABV2SP45_9GAMM</name>
<proteinExistence type="predicted"/>
<dbReference type="RefSeq" id="WP_354011491.1">
    <property type="nucleotide sequence ID" value="NZ_JBEWTA010000002.1"/>
</dbReference>
<gene>
    <name evidence="1" type="ORF">V5J35_004853</name>
</gene>
<accession>A0ABV2SP45</accession>
<evidence type="ECO:0000313" key="1">
    <source>
        <dbReference type="EMBL" id="MET4759534.1"/>
    </source>
</evidence>
<dbReference type="Proteomes" id="UP001549366">
    <property type="component" value="Unassembled WGS sequence"/>
</dbReference>
<evidence type="ECO:0000313" key="2">
    <source>
        <dbReference type="Proteomes" id="UP001549366"/>
    </source>
</evidence>
<protein>
    <submittedName>
        <fullName evidence="1">Uncharacterized protein</fullName>
    </submittedName>
</protein>
<keyword evidence="2" id="KW-1185">Reference proteome</keyword>
<sequence length="78" mass="9504">MGCVYVESSRVRAIVCGVNNPFYRLPLADGRRVFMEWHSYLGPTFYHDRHRRREIDDWWEDELINEALEWFQNRGNRA</sequence>
<reference evidence="1 2" key="1">
    <citation type="submission" date="2024-06" db="EMBL/GenBank/DDBJ databases">
        <title>Genomic Encyclopedia of Type Strains, Phase V (KMG-V): Genome sequencing to study the core and pangenomes of soil and plant-associated prokaryotes.</title>
        <authorList>
            <person name="Whitman W."/>
        </authorList>
    </citation>
    <scope>NUCLEOTIDE SEQUENCE [LARGE SCALE GENOMIC DNA]</scope>
    <source>
        <strain evidence="1 2">NE40</strain>
    </source>
</reference>
<comment type="caution">
    <text evidence="1">The sequence shown here is derived from an EMBL/GenBank/DDBJ whole genome shotgun (WGS) entry which is preliminary data.</text>
</comment>
<dbReference type="EMBL" id="JBEWTB010000003">
    <property type="protein sequence ID" value="MET4759534.1"/>
    <property type="molecule type" value="Genomic_DNA"/>
</dbReference>